<dbReference type="EMBL" id="JBJJXI010000059">
    <property type="protein sequence ID" value="KAL3398565.1"/>
    <property type="molecule type" value="Genomic_DNA"/>
</dbReference>
<evidence type="ECO:0000313" key="2">
    <source>
        <dbReference type="EMBL" id="KAL3398565.1"/>
    </source>
</evidence>
<name>A0ABD2X0F7_9HYME</name>
<evidence type="ECO:0000313" key="3">
    <source>
        <dbReference type="Proteomes" id="UP001627154"/>
    </source>
</evidence>
<gene>
    <name evidence="2" type="ORF">TKK_007705</name>
</gene>
<evidence type="ECO:0000256" key="1">
    <source>
        <dbReference type="SAM" id="MobiDB-lite"/>
    </source>
</evidence>
<dbReference type="AlphaFoldDB" id="A0ABD2X0F7"/>
<proteinExistence type="predicted"/>
<comment type="caution">
    <text evidence="2">The sequence shown here is derived from an EMBL/GenBank/DDBJ whole genome shotgun (WGS) entry which is preliminary data.</text>
</comment>
<sequence length="72" mass="8094">MLAGLAAILPSREKHNSQKEKENPRNRCQPTLYYIRVYTGCLLLVSRISSTELAHALDKNATYIDVPTCICT</sequence>
<protein>
    <submittedName>
        <fullName evidence="2">Uncharacterized protein</fullName>
    </submittedName>
</protein>
<organism evidence="2 3">
    <name type="scientific">Trichogramma kaykai</name>
    <dbReference type="NCBI Taxonomy" id="54128"/>
    <lineage>
        <taxon>Eukaryota</taxon>
        <taxon>Metazoa</taxon>
        <taxon>Ecdysozoa</taxon>
        <taxon>Arthropoda</taxon>
        <taxon>Hexapoda</taxon>
        <taxon>Insecta</taxon>
        <taxon>Pterygota</taxon>
        <taxon>Neoptera</taxon>
        <taxon>Endopterygota</taxon>
        <taxon>Hymenoptera</taxon>
        <taxon>Apocrita</taxon>
        <taxon>Proctotrupomorpha</taxon>
        <taxon>Chalcidoidea</taxon>
        <taxon>Trichogrammatidae</taxon>
        <taxon>Trichogramma</taxon>
    </lineage>
</organism>
<feature type="region of interest" description="Disordered" evidence="1">
    <location>
        <begin position="1"/>
        <end position="25"/>
    </location>
</feature>
<feature type="compositionally biased region" description="Basic and acidic residues" evidence="1">
    <location>
        <begin position="11"/>
        <end position="25"/>
    </location>
</feature>
<accession>A0ABD2X0F7</accession>
<reference evidence="2 3" key="1">
    <citation type="journal article" date="2024" name="bioRxiv">
        <title>A reference genome for Trichogramma kaykai: A tiny desert-dwelling parasitoid wasp with competing sex-ratio distorters.</title>
        <authorList>
            <person name="Culotta J."/>
            <person name="Lindsey A.R."/>
        </authorList>
    </citation>
    <scope>NUCLEOTIDE SEQUENCE [LARGE SCALE GENOMIC DNA]</scope>
    <source>
        <strain evidence="2 3">KSX58</strain>
    </source>
</reference>
<keyword evidence="3" id="KW-1185">Reference proteome</keyword>
<dbReference type="Proteomes" id="UP001627154">
    <property type="component" value="Unassembled WGS sequence"/>
</dbReference>